<keyword evidence="2" id="KW-1185">Reference proteome</keyword>
<dbReference type="Proteomes" id="UP001500840">
    <property type="component" value="Unassembled WGS sequence"/>
</dbReference>
<evidence type="ECO:0000313" key="2">
    <source>
        <dbReference type="Proteomes" id="UP001500840"/>
    </source>
</evidence>
<dbReference type="EMBL" id="BAABGA010000029">
    <property type="protein sequence ID" value="GAA4452056.1"/>
    <property type="molecule type" value="Genomic_DNA"/>
</dbReference>
<evidence type="ECO:0008006" key="3">
    <source>
        <dbReference type="Google" id="ProtNLM"/>
    </source>
</evidence>
<sequence length="192" mass="20846">MRSIHVGAVILAFVFVTLTHFAFAIVSSAQEVSSDEVRPASPKTMFAYLATGMHVGVKSVDGTASVLLFVYTDEDYETALATSKLAGRGAVARDAAAINPAIQRELDAFMVRHNLTEEAAERLFVISPFRTTFGTLGAIGDDYLMIEIDNDIRVDANSTSKRRRIIPKSSIGSIDLDAKPVQIVDTRPPSRN</sequence>
<proteinExistence type="predicted"/>
<comment type="caution">
    <text evidence="1">The sequence shown here is derived from an EMBL/GenBank/DDBJ whole genome shotgun (WGS) entry which is preliminary data.</text>
</comment>
<reference evidence="2" key="1">
    <citation type="journal article" date="2019" name="Int. J. Syst. Evol. Microbiol.">
        <title>The Global Catalogue of Microorganisms (GCM) 10K type strain sequencing project: providing services to taxonomists for standard genome sequencing and annotation.</title>
        <authorList>
            <consortium name="The Broad Institute Genomics Platform"/>
            <consortium name="The Broad Institute Genome Sequencing Center for Infectious Disease"/>
            <person name="Wu L."/>
            <person name="Ma J."/>
        </authorList>
    </citation>
    <scope>NUCLEOTIDE SEQUENCE [LARGE SCALE GENOMIC DNA]</scope>
    <source>
        <strain evidence="2">JCM 17759</strain>
    </source>
</reference>
<accession>A0ABP8MMN2</accession>
<protein>
    <recommendedName>
        <fullName evidence="3">Chalcone isomerase domain-containing protein</fullName>
    </recommendedName>
</protein>
<organism evidence="1 2">
    <name type="scientific">Novipirellula rosea</name>
    <dbReference type="NCBI Taxonomy" id="1031540"/>
    <lineage>
        <taxon>Bacteria</taxon>
        <taxon>Pseudomonadati</taxon>
        <taxon>Planctomycetota</taxon>
        <taxon>Planctomycetia</taxon>
        <taxon>Pirellulales</taxon>
        <taxon>Pirellulaceae</taxon>
        <taxon>Novipirellula</taxon>
    </lineage>
</organism>
<name>A0ABP8MMN2_9BACT</name>
<gene>
    <name evidence="1" type="ORF">GCM10023156_20830</name>
</gene>
<evidence type="ECO:0000313" key="1">
    <source>
        <dbReference type="EMBL" id="GAA4452056.1"/>
    </source>
</evidence>